<gene>
    <name evidence="1" type="ORF">AB205_0190390</name>
</gene>
<proteinExistence type="predicted"/>
<evidence type="ECO:0000313" key="1">
    <source>
        <dbReference type="EMBL" id="PIO22708.1"/>
    </source>
</evidence>
<reference evidence="1" key="1">
    <citation type="submission" date="2017-08" db="EMBL/GenBank/DDBJ databases">
        <title>Assembly of the North American Bullfrog Genome.</title>
        <authorList>
            <person name="Warren R.L."/>
            <person name="Vandervalk B.P."/>
            <person name="Kucuk E."/>
            <person name="Birol I."/>
            <person name="Helbing C."/>
            <person name="Pandoh P."/>
            <person name="Behsaz B."/>
            <person name="Mohamadi H."/>
            <person name="Chu J."/>
            <person name="Jackman S."/>
            <person name="Hammond S.A."/>
            <person name="Veldhoen N."/>
            <person name="Kirk H."/>
            <person name="Zhao Y."/>
            <person name="Coope R."/>
            <person name="Pleasance S."/>
            <person name="Moore R."/>
            <person name="Holt R."/>
        </authorList>
    </citation>
    <scope>NUCLEOTIDE SEQUENCE</scope>
    <source>
        <strain evidence="1">Bruno</strain>
        <tissue evidence="1">Liver</tissue>
    </source>
</reference>
<name>A0A2G9R4A6_AQUCT</name>
<sequence>MTPSPQIGLQIAVQTKFGQESDRMGVNTQCDPIPVRGGKKGSLQHFRANAITNWLNSHRM</sequence>
<dbReference type="EMBL" id="KV975057">
    <property type="protein sequence ID" value="PIO22708.1"/>
    <property type="molecule type" value="Genomic_DNA"/>
</dbReference>
<organism evidence="1">
    <name type="scientific">Aquarana catesbeiana</name>
    <name type="common">American bullfrog</name>
    <name type="synonym">Rana catesbeiana</name>
    <dbReference type="NCBI Taxonomy" id="8400"/>
    <lineage>
        <taxon>Eukaryota</taxon>
        <taxon>Metazoa</taxon>
        <taxon>Chordata</taxon>
        <taxon>Craniata</taxon>
        <taxon>Vertebrata</taxon>
        <taxon>Euteleostomi</taxon>
        <taxon>Amphibia</taxon>
        <taxon>Batrachia</taxon>
        <taxon>Anura</taxon>
        <taxon>Neobatrachia</taxon>
        <taxon>Ranoidea</taxon>
        <taxon>Ranidae</taxon>
        <taxon>Aquarana</taxon>
    </lineage>
</organism>
<accession>A0A2G9R4A6</accession>
<dbReference type="AlphaFoldDB" id="A0A2G9R4A6"/>
<protein>
    <submittedName>
        <fullName evidence="1">Uncharacterized protein</fullName>
    </submittedName>
</protein>